<feature type="compositionally biased region" description="Polar residues" evidence="4">
    <location>
        <begin position="12"/>
        <end position="30"/>
    </location>
</feature>
<dbReference type="PANTHER" id="PTHR37533:SF2">
    <property type="entry name" value="FLAGELLAR HOOK-LENGTH CONTROL PROTEIN"/>
    <property type="match status" value="1"/>
</dbReference>
<evidence type="ECO:0000256" key="1">
    <source>
        <dbReference type="ARBA" id="ARBA00003944"/>
    </source>
</evidence>
<dbReference type="Gene3D" id="3.30.750.140">
    <property type="match status" value="1"/>
</dbReference>
<feature type="compositionally biased region" description="Low complexity" evidence="4">
    <location>
        <begin position="125"/>
        <end position="153"/>
    </location>
</feature>
<evidence type="ECO:0000256" key="3">
    <source>
        <dbReference type="ARBA" id="ARBA00022795"/>
    </source>
</evidence>
<comment type="caution">
    <text evidence="6">The sequence shown here is derived from an EMBL/GenBank/DDBJ whole genome shotgun (WGS) entry which is preliminary data.</text>
</comment>
<evidence type="ECO:0000256" key="4">
    <source>
        <dbReference type="SAM" id="MobiDB-lite"/>
    </source>
</evidence>
<feature type="compositionally biased region" description="Polar residues" evidence="4">
    <location>
        <begin position="45"/>
        <end position="67"/>
    </location>
</feature>
<accession>A0A3D8V7F1</accession>
<reference evidence="6 7" key="1">
    <citation type="submission" date="2018-08" db="EMBL/GenBank/DDBJ databases">
        <title>Lysobacter soli KCTC 22011, whole genome shotgun sequence.</title>
        <authorList>
            <person name="Zhang X."/>
            <person name="Feng G."/>
            <person name="Zhu H."/>
        </authorList>
    </citation>
    <scope>NUCLEOTIDE SEQUENCE [LARGE SCALE GENOMIC DNA]</scope>
    <source>
        <strain evidence="6 7">KCTC 22011</strain>
    </source>
</reference>
<feature type="domain" description="Flagellar hook-length control protein-like C-terminal" evidence="5">
    <location>
        <begin position="310"/>
        <end position="391"/>
    </location>
</feature>
<evidence type="ECO:0000313" key="6">
    <source>
        <dbReference type="EMBL" id="RDY65357.1"/>
    </source>
</evidence>
<organism evidence="6 7">
    <name type="scientific">Lysobacter soli</name>
    <dbReference type="NCBI Taxonomy" id="453783"/>
    <lineage>
        <taxon>Bacteria</taxon>
        <taxon>Pseudomonadati</taxon>
        <taxon>Pseudomonadota</taxon>
        <taxon>Gammaproteobacteria</taxon>
        <taxon>Lysobacterales</taxon>
        <taxon>Lysobacteraceae</taxon>
        <taxon>Lysobacter</taxon>
    </lineage>
</organism>
<dbReference type="InterPro" id="IPR038610">
    <property type="entry name" value="FliK-like_C_sf"/>
</dbReference>
<dbReference type="Pfam" id="PF02120">
    <property type="entry name" value="Flg_hook"/>
    <property type="match status" value="1"/>
</dbReference>
<feature type="region of interest" description="Disordered" evidence="4">
    <location>
        <begin position="1"/>
        <end position="153"/>
    </location>
</feature>
<dbReference type="Proteomes" id="UP000256829">
    <property type="component" value="Unassembled WGS sequence"/>
</dbReference>
<feature type="compositionally biased region" description="Low complexity" evidence="4">
    <location>
        <begin position="378"/>
        <end position="402"/>
    </location>
</feature>
<dbReference type="InterPro" id="IPR021136">
    <property type="entry name" value="Flagellar_hook_control-like_C"/>
</dbReference>
<evidence type="ECO:0000256" key="2">
    <source>
        <dbReference type="ARBA" id="ARBA00009149"/>
    </source>
</evidence>
<feature type="region of interest" description="Disordered" evidence="4">
    <location>
        <begin position="378"/>
        <end position="430"/>
    </location>
</feature>
<keyword evidence="6" id="KW-0282">Flagellum</keyword>
<keyword evidence="7" id="KW-1185">Reference proteome</keyword>
<dbReference type="EMBL" id="QTJR01000020">
    <property type="protein sequence ID" value="RDY65357.1"/>
    <property type="molecule type" value="Genomic_DNA"/>
</dbReference>
<dbReference type="GO" id="GO:0044780">
    <property type="term" value="P:bacterial-type flagellum assembly"/>
    <property type="evidence" value="ECO:0007669"/>
    <property type="project" value="InterPro"/>
</dbReference>
<dbReference type="GO" id="GO:0009424">
    <property type="term" value="C:bacterial-type flagellum hook"/>
    <property type="evidence" value="ECO:0007669"/>
    <property type="project" value="InterPro"/>
</dbReference>
<keyword evidence="6" id="KW-0966">Cell projection</keyword>
<name>A0A3D8V7F1_9GAMM</name>
<keyword evidence="3" id="KW-1005">Bacterial flagellum biogenesis</keyword>
<gene>
    <name evidence="6" type="ORF">DX912_17775</name>
</gene>
<dbReference type="AlphaFoldDB" id="A0A3D8V7F1"/>
<feature type="compositionally biased region" description="Basic and acidic residues" evidence="4">
    <location>
        <begin position="68"/>
        <end position="119"/>
    </location>
</feature>
<comment type="similarity">
    <text evidence="2">Belongs to the FliK family.</text>
</comment>
<proteinExistence type="inferred from homology"/>
<dbReference type="RefSeq" id="WP_115844887.1">
    <property type="nucleotide sequence ID" value="NZ_CP183976.1"/>
</dbReference>
<dbReference type="PANTHER" id="PTHR37533">
    <property type="entry name" value="FLAGELLAR HOOK-LENGTH CONTROL PROTEIN"/>
    <property type="match status" value="1"/>
</dbReference>
<keyword evidence="6" id="KW-0969">Cilium</keyword>
<sequence>MQAFDALFGGQRANSARNTTPDASRSSNAQDDAASSGGFDRMLQAQGSRASNTASRMNESPNASTQAKAKDTSPRDADSPRAAEESKSSETKSNETKSNDASRETARAEPRDDAPRDASDGGSGSDTAATASEDTTAASDTTAPAATTSGDATAPALPEQMLALLNGLAGASTGAAATSFAVASEAQPPGLLRDVAVATASDPRGGNATAPVLPTLPGAQAAIAAPTDGDATAAFAMAMGAAASADTKTSGATDATLDSIGIGDTTSTSASLPSVSTMTNHPLPRGVAAAVQANTPIPLDNGFDDGFSSRIAWLADQKIGHAEIRITPDHLGAIDVRLQLDGSRVNAEFHSAQPDVRHALESSLPRLKEMLGQQGLQLGQADVGQRQAQQQSNGQAASFGSSNERGEANDAGWSRGPAVRASRGLLDEYA</sequence>
<comment type="function">
    <text evidence="1">Controls the length of the flagellar hook.</text>
</comment>
<evidence type="ECO:0000313" key="7">
    <source>
        <dbReference type="Proteomes" id="UP000256829"/>
    </source>
</evidence>
<dbReference type="InterPro" id="IPR052563">
    <property type="entry name" value="FliK"/>
</dbReference>
<protein>
    <submittedName>
        <fullName evidence="6">Flagellar hook-length control protein FliK</fullName>
    </submittedName>
</protein>
<evidence type="ECO:0000259" key="5">
    <source>
        <dbReference type="Pfam" id="PF02120"/>
    </source>
</evidence>
<dbReference type="InterPro" id="IPR001635">
    <property type="entry name" value="Flag_hook_Flik"/>
</dbReference>
<dbReference type="CDD" id="cd17470">
    <property type="entry name" value="T3SS_Flik_C"/>
    <property type="match status" value="1"/>
</dbReference>
<dbReference type="PRINTS" id="PR01007">
    <property type="entry name" value="FLGHOOKFLIK"/>
</dbReference>